<accession>H2CH53</accession>
<dbReference type="HOGENOM" id="CLU_488171_0_0_12"/>
<proteinExistence type="predicted"/>
<dbReference type="InterPro" id="IPR036465">
    <property type="entry name" value="vWFA_dom_sf"/>
</dbReference>
<organism evidence="1 2">
    <name type="scientific">Leptonema illini DSM 21528</name>
    <dbReference type="NCBI Taxonomy" id="929563"/>
    <lineage>
        <taxon>Bacteria</taxon>
        <taxon>Pseudomonadati</taxon>
        <taxon>Spirochaetota</taxon>
        <taxon>Spirochaetia</taxon>
        <taxon>Leptospirales</taxon>
        <taxon>Leptospiraceae</taxon>
        <taxon>Leptonema</taxon>
    </lineage>
</organism>
<dbReference type="Proteomes" id="UP000005737">
    <property type="component" value="Unassembled WGS sequence"/>
</dbReference>
<dbReference type="EMBL" id="JH597773">
    <property type="protein sequence ID" value="EHQ06923.1"/>
    <property type="molecule type" value="Genomic_DNA"/>
</dbReference>
<dbReference type="PROSITE" id="PS51257">
    <property type="entry name" value="PROKAR_LIPOPROTEIN"/>
    <property type="match status" value="1"/>
</dbReference>
<reference evidence="1 2" key="1">
    <citation type="submission" date="2011-10" db="EMBL/GenBank/DDBJ databases">
        <title>The Improved High-Quality Draft genome of Leptonema illini DSM 21528.</title>
        <authorList>
            <consortium name="US DOE Joint Genome Institute (JGI-PGF)"/>
            <person name="Lucas S."/>
            <person name="Copeland A."/>
            <person name="Lapidus A."/>
            <person name="Glavina del Rio T."/>
            <person name="Dalin E."/>
            <person name="Tice H."/>
            <person name="Bruce D."/>
            <person name="Goodwin L."/>
            <person name="Pitluck S."/>
            <person name="Peters L."/>
            <person name="Mikhailova N."/>
            <person name="Held B."/>
            <person name="Kyrpides N."/>
            <person name="Mavromatis K."/>
            <person name="Ivanova N."/>
            <person name="Markowitz V."/>
            <person name="Cheng J.-F."/>
            <person name="Hugenholtz P."/>
            <person name="Woyke T."/>
            <person name="Wu D."/>
            <person name="Gronow S."/>
            <person name="Wellnitz S."/>
            <person name="Brambilla E.-M."/>
            <person name="Klenk H.-P."/>
            <person name="Eisen J.A."/>
        </authorList>
    </citation>
    <scope>NUCLEOTIDE SEQUENCE [LARGE SCALE GENOMIC DNA]</scope>
    <source>
        <strain evidence="1 2">DSM 21528</strain>
    </source>
</reference>
<evidence type="ECO:0008006" key="3">
    <source>
        <dbReference type="Google" id="ProtNLM"/>
    </source>
</evidence>
<dbReference type="RefSeq" id="WP_002772632.1">
    <property type="nucleotide sequence ID" value="NZ_JH597773.1"/>
</dbReference>
<protein>
    <recommendedName>
        <fullName evidence="3">VWFA domain-containing protein</fullName>
    </recommendedName>
</protein>
<name>H2CH53_9LEPT</name>
<dbReference type="STRING" id="183.GCA_002009735_02108"/>
<dbReference type="Gene3D" id="3.40.50.410">
    <property type="entry name" value="von Willebrand factor, type A domain"/>
    <property type="match status" value="1"/>
</dbReference>
<dbReference type="SUPFAM" id="SSF53300">
    <property type="entry name" value="vWA-like"/>
    <property type="match status" value="1"/>
</dbReference>
<evidence type="ECO:0000313" key="2">
    <source>
        <dbReference type="Proteomes" id="UP000005737"/>
    </source>
</evidence>
<keyword evidence="2" id="KW-1185">Reference proteome</keyword>
<evidence type="ECO:0000313" key="1">
    <source>
        <dbReference type="EMBL" id="EHQ06923.1"/>
    </source>
</evidence>
<dbReference type="AlphaFoldDB" id="H2CH53"/>
<gene>
    <name evidence="1" type="ORF">Lepil_2247</name>
</gene>
<sequence>MVTRIHRTLFYAMLVALVLSTASCGKKKKGFFFFPGLAGSTPAEAETVDLNPVDTGSSPMGDGGLEMTYPGGFTEQPDPEGAYSGSLLEGEDGNTYGSGSIVPPAESVDSLMDRLLAALAGWDAVDENGYSLISRQDVGNAPVPTETASVQIRVTDPATADAVRNALVQLIGSVDGSGDVSQFPASGGTTSTTVFRIVLQASQDNEGHAAVLFGVTTDENYANVESDLAGLVDGTNIGPSGSESAAITDELLAASPPRADFLFVVDNSGSMSEEQNAVKQNALGFFDRLSGLGLDFRIATITTDSSKIRNTGFTSSRTQFESDIAAGTNGDGKESCTYYAEKALATAGTNAQNAVLTNGGGSLGTVTAALRTDVPLTVICVTDESDAYTKWDGSGSNSDAARFDINSNIFLSGAYTYYAIMPLDNSGQHGSCSGVNGSASVTSNFSSGTLSVAALRMDQLAAKTGGSVSSICGENYGAFLNQLADRTAAGASSYQLSRTPISATLKVYVNGVAIEATSNPASAQTGYVYLPSVNRIAFTGSLPALGTPVSIAYKSYGL</sequence>